<feature type="transmembrane region" description="Helical" evidence="1">
    <location>
        <begin position="37"/>
        <end position="62"/>
    </location>
</feature>
<dbReference type="PATRIC" id="fig|1068978.7.peg.1336"/>
<sequence length="69" mass="6752">MLVPMAVVMLVAPSLSPQLGASSSPRVSDELAVGAQLAAAPAYSAGFVLLAAVAVVAAGAVAPRYSADR</sequence>
<keyword evidence="3" id="KW-1185">Reference proteome</keyword>
<accession>A0A076MR74</accession>
<reference evidence="2 3" key="1">
    <citation type="submission" date="2014-07" db="EMBL/GenBank/DDBJ databases">
        <title>Whole Genome Sequence of the Amycolatopsis methanolica 239.</title>
        <authorList>
            <person name="Tang B."/>
        </authorList>
    </citation>
    <scope>NUCLEOTIDE SEQUENCE [LARGE SCALE GENOMIC DNA]</scope>
    <source>
        <strain evidence="2 3">239</strain>
    </source>
</reference>
<dbReference type="HOGENOM" id="CLU_2766771_0_0_11"/>
<dbReference type="EMBL" id="CP009110">
    <property type="protein sequence ID" value="AIJ21360.1"/>
    <property type="molecule type" value="Genomic_DNA"/>
</dbReference>
<dbReference type="AlphaFoldDB" id="A0A076MR74"/>
<keyword evidence="1" id="KW-0812">Transmembrane</keyword>
<dbReference type="KEGG" id="amq:AMETH_1268"/>
<name>A0A076MR74_AMYME</name>
<proteinExistence type="predicted"/>
<dbReference type="Proteomes" id="UP000062973">
    <property type="component" value="Chromosome"/>
</dbReference>
<keyword evidence="1" id="KW-1133">Transmembrane helix</keyword>
<evidence type="ECO:0000313" key="3">
    <source>
        <dbReference type="Proteomes" id="UP000062973"/>
    </source>
</evidence>
<evidence type="ECO:0000313" key="2">
    <source>
        <dbReference type="EMBL" id="AIJ21360.1"/>
    </source>
</evidence>
<evidence type="ECO:0000256" key="1">
    <source>
        <dbReference type="SAM" id="Phobius"/>
    </source>
</evidence>
<dbReference type="STRING" id="1068978.AMETH_1268"/>
<keyword evidence="1" id="KW-0472">Membrane</keyword>
<organism evidence="2 3">
    <name type="scientific">Amycolatopsis methanolica 239</name>
    <dbReference type="NCBI Taxonomy" id="1068978"/>
    <lineage>
        <taxon>Bacteria</taxon>
        <taxon>Bacillati</taxon>
        <taxon>Actinomycetota</taxon>
        <taxon>Actinomycetes</taxon>
        <taxon>Pseudonocardiales</taxon>
        <taxon>Pseudonocardiaceae</taxon>
        <taxon>Amycolatopsis</taxon>
        <taxon>Amycolatopsis methanolica group</taxon>
    </lineage>
</organism>
<protein>
    <submittedName>
        <fullName evidence="2">Uncharacterized protein</fullName>
    </submittedName>
</protein>
<gene>
    <name evidence="2" type="ORF">AMETH_1268</name>
</gene>